<evidence type="ECO:0000313" key="2">
    <source>
        <dbReference type="Proteomes" id="UP000214365"/>
    </source>
</evidence>
<name>A0A225AKL3_TALAT</name>
<reference evidence="1 2" key="1">
    <citation type="submission" date="2015-06" db="EMBL/GenBank/DDBJ databases">
        <title>Talaromyces atroroseus IBT 11181 draft genome.</title>
        <authorList>
            <person name="Rasmussen K.B."/>
            <person name="Rasmussen S."/>
            <person name="Petersen B."/>
            <person name="Sicheritz-Ponten T."/>
            <person name="Mortensen U.H."/>
            <person name="Thrane U."/>
        </authorList>
    </citation>
    <scope>NUCLEOTIDE SEQUENCE [LARGE SCALE GENOMIC DNA]</scope>
    <source>
        <strain evidence="1 2">IBT 11181</strain>
    </source>
</reference>
<dbReference type="AlphaFoldDB" id="A0A225AKL3"/>
<keyword evidence="2" id="KW-1185">Reference proteome</keyword>
<gene>
    <name evidence="1" type="ORF">UA08_04848</name>
</gene>
<protein>
    <submittedName>
        <fullName evidence="1">Uncharacterized protein</fullName>
    </submittedName>
</protein>
<evidence type="ECO:0000313" key="1">
    <source>
        <dbReference type="EMBL" id="OKL59933.1"/>
    </source>
</evidence>
<sequence length="84" mass="8988">MGLDNTAVPEEKKFAVEPIATPTEISAGYSMKAIFPTEAIPLLEALLPTHSASIRAPRYFLVLPPARLMSAASYSSLDSLGLLQ</sequence>
<dbReference type="RefSeq" id="XP_020120054.1">
    <property type="nucleotide sequence ID" value="XM_020267162.1"/>
</dbReference>
<accession>A0A225AKL3</accession>
<dbReference type="GeneID" id="31004603"/>
<dbReference type="Proteomes" id="UP000214365">
    <property type="component" value="Unassembled WGS sequence"/>
</dbReference>
<comment type="caution">
    <text evidence="1">The sequence shown here is derived from an EMBL/GenBank/DDBJ whole genome shotgun (WGS) entry which is preliminary data.</text>
</comment>
<proteinExistence type="predicted"/>
<dbReference type="EMBL" id="LFMY01000006">
    <property type="protein sequence ID" value="OKL59933.1"/>
    <property type="molecule type" value="Genomic_DNA"/>
</dbReference>
<organism evidence="1 2">
    <name type="scientific">Talaromyces atroroseus</name>
    <dbReference type="NCBI Taxonomy" id="1441469"/>
    <lineage>
        <taxon>Eukaryota</taxon>
        <taxon>Fungi</taxon>
        <taxon>Dikarya</taxon>
        <taxon>Ascomycota</taxon>
        <taxon>Pezizomycotina</taxon>
        <taxon>Eurotiomycetes</taxon>
        <taxon>Eurotiomycetidae</taxon>
        <taxon>Eurotiales</taxon>
        <taxon>Trichocomaceae</taxon>
        <taxon>Talaromyces</taxon>
        <taxon>Talaromyces sect. Trachyspermi</taxon>
    </lineage>
</organism>